<reference evidence="2 3" key="1">
    <citation type="submission" date="2016-01" db="EMBL/GenBank/DDBJ databases">
        <title>Amycolatopsis coloradensis genome sequencing and assembly.</title>
        <authorList>
            <person name="Mayilraj S."/>
        </authorList>
    </citation>
    <scope>NUCLEOTIDE SEQUENCE [LARGE SCALE GENOMIC DNA]</scope>
    <source>
        <strain evidence="2 3">DSM 44225</strain>
    </source>
</reference>
<gene>
    <name evidence="2" type="ORF">BS329_13155</name>
</gene>
<dbReference type="InterPro" id="IPR016181">
    <property type="entry name" value="Acyl_CoA_acyltransferase"/>
</dbReference>
<dbReference type="RefSeq" id="WP_076159914.1">
    <property type="nucleotide sequence ID" value="NZ_JBEZVB010000081.1"/>
</dbReference>
<dbReference type="Proteomes" id="UP000187486">
    <property type="component" value="Unassembled WGS sequence"/>
</dbReference>
<dbReference type="OrthoDB" id="7011037at2"/>
<dbReference type="PROSITE" id="PS51186">
    <property type="entry name" value="GNAT"/>
    <property type="match status" value="1"/>
</dbReference>
<dbReference type="InterPro" id="IPR000182">
    <property type="entry name" value="GNAT_dom"/>
</dbReference>
<evidence type="ECO:0000313" key="2">
    <source>
        <dbReference type="EMBL" id="OLZ53698.1"/>
    </source>
</evidence>
<evidence type="ECO:0000313" key="3">
    <source>
        <dbReference type="Proteomes" id="UP000187486"/>
    </source>
</evidence>
<dbReference type="AlphaFoldDB" id="A0A1R0KXG0"/>
<evidence type="ECO:0000259" key="1">
    <source>
        <dbReference type="PROSITE" id="PS51186"/>
    </source>
</evidence>
<sequence>MSDFVIRPGGSGDFQALLDMFDEAVAWLVGRGSEGQWGTEPWSTIPQRIERVREMADGPGLYLGEVGGEAAGAIILGDRFPHVPPVEEPEIYLGLLLTSRRFSGHRVGSRLIEFALAEARERGIGLVRVDCWAGGDGDLQRYYESQGFKPTERFDVKGWIGQVFEQRPWI</sequence>
<accession>A0A1R0KXG0</accession>
<name>A0A1R0KXG0_9PSEU</name>
<dbReference type="Pfam" id="PF00583">
    <property type="entry name" value="Acetyltransf_1"/>
    <property type="match status" value="1"/>
</dbReference>
<keyword evidence="2" id="KW-0808">Transferase</keyword>
<comment type="caution">
    <text evidence="2">The sequence shown here is derived from an EMBL/GenBank/DDBJ whole genome shotgun (WGS) entry which is preliminary data.</text>
</comment>
<organism evidence="2 3">
    <name type="scientific">Amycolatopsis coloradensis</name>
    <dbReference type="NCBI Taxonomy" id="76021"/>
    <lineage>
        <taxon>Bacteria</taxon>
        <taxon>Bacillati</taxon>
        <taxon>Actinomycetota</taxon>
        <taxon>Actinomycetes</taxon>
        <taxon>Pseudonocardiales</taxon>
        <taxon>Pseudonocardiaceae</taxon>
        <taxon>Amycolatopsis</taxon>
    </lineage>
</organism>
<proteinExistence type="predicted"/>
<dbReference type="STRING" id="76021.BS329_13155"/>
<feature type="domain" description="N-acetyltransferase" evidence="1">
    <location>
        <begin position="4"/>
        <end position="170"/>
    </location>
</feature>
<dbReference type="CDD" id="cd04301">
    <property type="entry name" value="NAT_SF"/>
    <property type="match status" value="1"/>
</dbReference>
<dbReference type="EMBL" id="MQUQ01000005">
    <property type="protein sequence ID" value="OLZ53698.1"/>
    <property type="molecule type" value="Genomic_DNA"/>
</dbReference>
<dbReference type="Gene3D" id="3.40.630.30">
    <property type="match status" value="1"/>
</dbReference>
<dbReference type="GO" id="GO:0016747">
    <property type="term" value="F:acyltransferase activity, transferring groups other than amino-acyl groups"/>
    <property type="evidence" value="ECO:0007669"/>
    <property type="project" value="InterPro"/>
</dbReference>
<keyword evidence="3" id="KW-1185">Reference proteome</keyword>
<protein>
    <submittedName>
        <fullName evidence="2">GNAT family N-acetyltransferase</fullName>
    </submittedName>
</protein>
<dbReference type="SUPFAM" id="SSF55729">
    <property type="entry name" value="Acyl-CoA N-acyltransferases (Nat)"/>
    <property type="match status" value="1"/>
</dbReference>